<gene>
    <name evidence="2" type="ORF">LY90DRAFT_674801</name>
</gene>
<evidence type="ECO:0000256" key="1">
    <source>
        <dbReference type="SAM" id="SignalP"/>
    </source>
</evidence>
<evidence type="ECO:0000313" key="3">
    <source>
        <dbReference type="Proteomes" id="UP000193920"/>
    </source>
</evidence>
<keyword evidence="1" id="KW-0732">Signal</keyword>
<keyword evidence="3" id="KW-1185">Reference proteome</keyword>
<reference evidence="2 3" key="1">
    <citation type="submission" date="2016-08" db="EMBL/GenBank/DDBJ databases">
        <title>A Parts List for Fungal Cellulosomes Revealed by Comparative Genomics.</title>
        <authorList>
            <consortium name="DOE Joint Genome Institute"/>
            <person name="Haitjema C.H."/>
            <person name="Gilmore S.P."/>
            <person name="Henske J.K."/>
            <person name="Solomon K.V."/>
            <person name="De Groot R."/>
            <person name="Kuo A."/>
            <person name="Mondo S.J."/>
            <person name="Salamov A.A."/>
            <person name="Labutti K."/>
            <person name="Zhao Z."/>
            <person name="Chiniquy J."/>
            <person name="Barry K."/>
            <person name="Brewer H.M."/>
            <person name="Purvine S.O."/>
            <person name="Wright A.T."/>
            <person name="Boxma B."/>
            <person name="Van Alen T."/>
            <person name="Hackstein J.H."/>
            <person name="Baker S.E."/>
            <person name="Grigoriev I.V."/>
            <person name="O'Malley M.A."/>
        </authorList>
    </citation>
    <scope>NUCLEOTIDE SEQUENCE [LARGE SCALE GENOMIC DNA]</scope>
    <source>
        <strain evidence="2 3">G1</strain>
    </source>
</reference>
<dbReference type="EMBL" id="MCOG01000209">
    <property type="protein sequence ID" value="ORY25704.1"/>
    <property type="molecule type" value="Genomic_DNA"/>
</dbReference>
<accession>A0A1Y2ATA4</accession>
<comment type="caution">
    <text evidence="2">The sequence shown here is derived from an EMBL/GenBank/DDBJ whole genome shotgun (WGS) entry which is preliminary data.</text>
</comment>
<organism evidence="2 3">
    <name type="scientific">Neocallimastix californiae</name>
    <dbReference type="NCBI Taxonomy" id="1754190"/>
    <lineage>
        <taxon>Eukaryota</taxon>
        <taxon>Fungi</taxon>
        <taxon>Fungi incertae sedis</taxon>
        <taxon>Chytridiomycota</taxon>
        <taxon>Chytridiomycota incertae sedis</taxon>
        <taxon>Neocallimastigomycetes</taxon>
        <taxon>Neocallimastigales</taxon>
        <taxon>Neocallimastigaceae</taxon>
        <taxon>Neocallimastix</taxon>
    </lineage>
</organism>
<feature type="non-terminal residue" evidence="2">
    <location>
        <position position="208"/>
    </location>
</feature>
<feature type="chain" id="PRO_5012237505" description="Dickkopf N-terminal cysteine-rich domain-containing protein" evidence="1">
    <location>
        <begin position="21"/>
        <end position="208"/>
    </location>
</feature>
<sequence length="208" mass="24269">MIHYLLFSFFLLNSITQTISQNILISTNYTKFKLSDSDSNRVICTENTDCPFGSFCNENLCLFNSLLCYDREDANCMYLNETIWDPFKEKLRDDFKNIQEIPLIKTCTIDEIIEKKCETKKCYENKDCFSGLCYSGYCATKETIYYCKDYNSIGFTCKSFNNMKCLKNSDCSHTFCNNSFCTPSYLVDYTNIKNSIRIILLILCSLYL</sequence>
<evidence type="ECO:0000313" key="2">
    <source>
        <dbReference type="EMBL" id="ORY25704.1"/>
    </source>
</evidence>
<dbReference type="AlphaFoldDB" id="A0A1Y2ATA4"/>
<feature type="signal peptide" evidence="1">
    <location>
        <begin position="1"/>
        <end position="20"/>
    </location>
</feature>
<dbReference type="Proteomes" id="UP000193920">
    <property type="component" value="Unassembled WGS sequence"/>
</dbReference>
<proteinExistence type="predicted"/>
<protein>
    <recommendedName>
        <fullName evidence="4">Dickkopf N-terminal cysteine-rich domain-containing protein</fullName>
    </recommendedName>
</protein>
<name>A0A1Y2ATA4_9FUNG</name>
<evidence type="ECO:0008006" key="4">
    <source>
        <dbReference type="Google" id="ProtNLM"/>
    </source>
</evidence>